<evidence type="ECO:0000256" key="2">
    <source>
        <dbReference type="ARBA" id="ARBA00022840"/>
    </source>
</evidence>
<evidence type="ECO:0000256" key="5">
    <source>
        <dbReference type="ARBA" id="ARBA00023163"/>
    </source>
</evidence>
<dbReference type="Pfam" id="PF02954">
    <property type="entry name" value="HTH_8"/>
    <property type="match status" value="1"/>
</dbReference>
<dbReference type="InterPro" id="IPR025943">
    <property type="entry name" value="Sigma_54_int_dom_ATP-bd_2"/>
</dbReference>
<dbReference type="Pfam" id="PF00158">
    <property type="entry name" value="Sigma54_activat"/>
    <property type="match status" value="1"/>
</dbReference>
<dbReference type="PROSITE" id="PS50045">
    <property type="entry name" value="SIGMA54_INTERACT_4"/>
    <property type="match status" value="1"/>
</dbReference>
<dbReference type="Pfam" id="PF25601">
    <property type="entry name" value="AAA_lid_14"/>
    <property type="match status" value="1"/>
</dbReference>
<dbReference type="PANTHER" id="PTHR32071:SF77">
    <property type="entry name" value="TRANSCRIPTIONAL REGULATORY PROTEIN"/>
    <property type="match status" value="1"/>
</dbReference>
<dbReference type="SUPFAM" id="SSF52540">
    <property type="entry name" value="P-loop containing nucleoside triphosphate hydrolases"/>
    <property type="match status" value="1"/>
</dbReference>
<keyword evidence="1" id="KW-0547">Nucleotide-binding</keyword>
<dbReference type="SUPFAM" id="SSF46689">
    <property type="entry name" value="Homeodomain-like"/>
    <property type="match status" value="1"/>
</dbReference>
<evidence type="ECO:0000259" key="7">
    <source>
        <dbReference type="PROSITE" id="PS50045"/>
    </source>
</evidence>
<dbReference type="InterPro" id="IPR025944">
    <property type="entry name" value="Sigma_54_int_dom_CS"/>
</dbReference>
<reference evidence="9" key="1">
    <citation type="journal article" date="1996" name="Mol. Microbiol.">
        <title>Signal sensing by sigma 54-dependent regulators: derepression as a control mechanism.</title>
        <authorList>
            <person name="Shingler V."/>
        </authorList>
    </citation>
    <scope>NUCLEOTIDE SEQUENCE</scope>
</reference>
<dbReference type="Gene3D" id="1.10.8.60">
    <property type="match status" value="1"/>
</dbReference>
<name>A0A9U5CMF5_9BURK</name>
<dbReference type="InterPro" id="IPR002197">
    <property type="entry name" value="HTH_Fis"/>
</dbReference>
<dbReference type="InterPro" id="IPR002078">
    <property type="entry name" value="Sigma_54_int"/>
</dbReference>
<keyword evidence="5" id="KW-0804">Transcription</keyword>
<evidence type="ECO:0000256" key="1">
    <source>
        <dbReference type="ARBA" id="ARBA00022741"/>
    </source>
</evidence>
<reference evidence="9" key="4">
    <citation type="submission" date="2025-08" db="UniProtKB">
        <authorList>
            <consortium name="RefSeq"/>
        </authorList>
    </citation>
    <scope>IDENTIFICATION</scope>
</reference>
<dbReference type="Proteomes" id="UP000675920">
    <property type="component" value="Unplaced"/>
</dbReference>
<dbReference type="CDD" id="cd00009">
    <property type="entry name" value="AAA"/>
    <property type="match status" value="1"/>
</dbReference>
<dbReference type="Gene3D" id="3.30.450.40">
    <property type="match status" value="1"/>
</dbReference>
<evidence type="ECO:0000313" key="8">
    <source>
        <dbReference type="Proteomes" id="UP000675920"/>
    </source>
</evidence>
<evidence type="ECO:0000256" key="4">
    <source>
        <dbReference type="ARBA" id="ARBA00023125"/>
    </source>
</evidence>
<dbReference type="PRINTS" id="PR01590">
    <property type="entry name" value="HTHFIS"/>
</dbReference>
<dbReference type="SMART" id="SM00382">
    <property type="entry name" value="AAA"/>
    <property type="match status" value="1"/>
</dbReference>
<evidence type="ECO:0000256" key="3">
    <source>
        <dbReference type="ARBA" id="ARBA00023015"/>
    </source>
</evidence>
<dbReference type="Gene3D" id="3.40.50.300">
    <property type="entry name" value="P-loop containing nucleotide triphosphate hydrolases"/>
    <property type="match status" value="1"/>
</dbReference>
<feature type="domain" description="Sigma-54 factor interaction" evidence="7">
    <location>
        <begin position="417"/>
        <end position="645"/>
    </location>
</feature>
<dbReference type="GO" id="GO:0043565">
    <property type="term" value="F:sequence-specific DNA binding"/>
    <property type="evidence" value="ECO:0007669"/>
    <property type="project" value="InterPro"/>
</dbReference>
<keyword evidence="4" id="KW-0238">DNA-binding</keyword>
<proteinExistence type="predicted"/>
<dbReference type="PROSITE" id="PS00688">
    <property type="entry name" value="SIGMA54_INTERACT_3"/>
    <property type="match status" value="1"/>
</dbReference>
<keyword evidence="2" id="KW-0067">ATP-binding</keyword>
<evidence type="ECO:0000256" key="6">
    <source>
        <dbReference type="SAM" id="MobiDB-lite"/>
    </source>
</evidence>
<dbReference type="GO" id="GO:0006355">
    <property type="term" value="P:regulation of DNA-templated transcription"/>
    <property type="evidence" value="ECO:0007669"/>
    <property type="project" value="InterPro"/>
</dbReference>
<feature type="region of interest" description="Disordered" evidence="6">
    <location>
        <begin position="399"/>
        <end position="420"/>
    </location>
</feature>
<dbReference type="InterPro" id="IPR003018">
    <property type="entry name" value="GAF"/>
</dbReference>
<accession>A0A9U5CMF5</accession>
<dbReference type="InterPro" id="IPR009057">
    <property type="entry name" value="Homeodomain-like_sf"/>
</dbReference>
<dbReference type="InterPro" id="IPR058031">
    <property type="entry name" value="AAA_lid_NorR"/>
</dbReference>
<dbReference type="Gene3D" id="1.10.10.60">
    <property type="entry name" value="Homeodomain-like"/>
    <property type="match status" value="1"/>
</dbReference>
<dbReference type="SUPFAM" id="SSF55781">
    <property type="entry name" value="GAF domain-like"/>
    <property type="match status" value="1"/>
</dbReference>
<keyword evidence="8" id="KW-1185">Reference proteome</keyword>
<dbReference type="GO" id="GO:0005524">
    <property type="term" value="F:ATP binding"/>
    <property type="evidence" value="ECO:0007669"/>
    <property type="project" value="UniProtKB-KW"/>
</dbReference>
<dbReference type="AlphaFoldDB" id="A0A9U5CMF5"/>
<dbReference type="Pfam" id="PF01590">
    <property type="entry name" value="GAF"/>
    <property type="match status" value="1"/>
</dbReference>
<dbReference type="PROSITE" id="PS00675">
    <property type="entry name" value="SIGMA54_INTERACT_1"/>
    <property type="match status" value="1"/>
</dbReference>
<sequence>MVSPAERARHIDNVFSMVARPEAEATQTVHPEATPLYRSWARCVTTHGLDPARPTPARILPQQQVREHRERLDDFLRVARSGMEDMYSRVADLGYMLLLTDAAGITVDYIGNPSQEDELRGAGLYLGADWNEAHAGTCGVGTCLIERRPITCHQAEHFDATHIALTCSSAPLFDPTGELLAVLDVSALRSPVGRDSQHLAFQLACMYAQRIEDANFLRHFRRHWILRLGRGAGLVDVSGEVIFAFDEDGVIAGANSGARARAWGMAGLPGQSPVGRSLFELFPAAADGIWRLAREGRGIDEIVLGGEAGRRWYATASPPRERWRESASALGRGVREAVDAVQARRVGVSGGAASLCNAGMSGHDGDAMPAGAVPRDARLGHAGAQSAARDDALAIGPVAARSPRAPQAPRHPTLDRLAGDDPAMTRLVAQVRRLASWRMNVLVHGETGAGKEVLARAIHAAGPRAERPFVAINCAAIPDSLIESELFGYLPGSFTGGRAKGARGLIQQADGGTLFLDEIGDMPLHLQTRLLRVISEGEVLPIGADKPVPVDLAIVAATHRELRERVAAGTFREDLYYRLAGATLRLPALRDRADRQWLIAQLYADEAAAAGGHAGITEAALARLLAHDWPGNLRELRNVLRLAIVYSGAGPVEAEHLPEEVGAGGMRSGARAGMAGGAGRSGVASGPGIESDAAHPHAPDDGASAGASSIAAGFAASRRAPAAGHVDASAVSLGDGDVHRLVEALRRNRWNVSTTARELAICRATIYRQMKRHGIVSPNHQ</sequence>
<reference evidence="9" key="2">
    <citation type="journal article" date="2001" name="J. Bacteriol.">
        <title>Regulation of the acetoin catabolic pathway is controlled by sigma L in Bacillus subtilis.</title>
        <authorList>
            <person name="Ali N.O."/>
            <person name="Bignon J."/>
            <person name="Rapoport G."/>
            <person name="Debarbouille M."/>
        </authorList>
    </citation>
    <scope>NUCLEOTIDE SEQUENCE</scope>
</reference>
<dbReference type="InterPro" id="IPR029016">
    <property type="entry name" value="GAF-like_dom_sf"/>
</dbReference>
<dbReference type="PROSITE" id="PS00676">
    <property type="entry name" value="SIGMA54_INTERACT_2"/>
    <property type="match status" value="1"/>
</dbReference>
<dbReference type="InterPro" id="IPR027417">
    <property type="entry name" value="P-loop_NTPase"/>
</dbReference>
<feature type="region of interest" description="Disordered" evidence="6">
    <location>
        <begin position="671"/>
        <end position="706"/>
    </location>
</feature>
<organism evidence="8 9">
    <name type="scientific">Derxia gummosa DSM 723</name>
    <dbReference type="NCBI Taxonomy" id="1121388"/>
    <lineage>
        <taxon>Bacteria</taxon>
        <taxon>Pseudomonadati</taxon>
        <taxon>Pseudomonadota</taxon>
        <taxon>Betaproteobacteria</taxon>
        <taxon>Burkholderiales</taxon>
        <taxon>Alcaligenaceae</taxon>
        <taxon>Derxia</taxon>
    </lineage>
</organism>
<evidence type="ECO:0000313" key="9">
    <source>
        <dbReference type="RefSeq" id="WP_028309944.1"/>
    </source>
</evidence>
<reference evidence="9" key="3">
    <citation type="journal article" date="2020" name="Microbiol. Res.">
        <title>Transcription in the acetoin catabolic pathway is regulated by AcoR and CcpA in Bacillus thuringiensis.</title>
        <authorList>
            <person name="Peng Q."/>
            <person name="Zhao X."/>
            <person name="Wen J."/>
            <person name="Huang M."/>
            <person name="Zhang J."/>
            <person name="Song F."/>
        </authorList>
    </citation>
    <scope>NUCLEOTIDE SEQUENCE</scope>
</reference>
<dbReference type="RefSeq" id="WP_028309944.1">
    <property type="nucleotide sequence ID" value="NZ_AXWS01000003.1"/>
</dbReference>
<dbReference type="InterPro" id="IPR003593">
    <property type="entry name" value="AAA+_ATPase"/>
</dbReference>
<dbReference type="InterPro" id="IPR025662">
    <property type="entry name" value="Sigma_54_int_dom_ATP-bd_1"/>
</dbReference>
<feature type="compositionally biased region" description="Low complexity" evidence="6">
    <location>
        <begin position="399"/>
        <end position="411"/>
    </location>
</feature>
<dbReference type="FunFam" id="3.40.50.300:FF:000006">
    <property type="entry name" value="DNA-binding transcriptional regulator NtrC"/>
    <property type="match status" value="1"/>
</dbReference>
<keyword evidence="3" id="KW-0805">Transcription regulation</keyword>
<protein>
    <submittedName>
        <fullName evidence="9">Sigma-54-dependent Fis family transcriptional regulator</fullName>
    </submittedName>
</protein>
<dbReference type="PANTHER" id="PTHR32071">
    <property type="entry name" value="TRANSCRIPTIONAL REGULATORY PROTEIN"/>
    <property type="match status" value="1"/>
</dbReference>